<keyword evidence="3" id="KW-0489">Methyltransferase</keyword>
<evidence type="ECO:0000256" key="1">
    <source>
        <dbReference type="ARBA" id="ARBA00022679"/>
    </source>
</evidence>
<feature type="domain" description="Methyltransferase type 11" evidence="2">
    <location>
        <begin position="46"/>
        <end position="131"/>
    </location>
</feature>
<accession>A0ABN0TH71</accession>
<gene>
    <name evidence="3" type="ORF">GCM10010492_19580</name>
</gene>
<name>A0ABN0TH71_9PSEU</name>
<dbReference type="GO" id="GO:0032259">
    <property type="term" value="P:methylation"/>
    <property type="evidence" value="ECO:0007669"/>
    <property type="project" value="UniProtKB-KW"/>
</dbReference>
<reference evidence="3 4" key="1">
    <citation type="journal article" date="2019" name="Int. J. Syst. Evol. Microbiol.">
        <title>The Global Catalogue of Microorganisms (GCM) 10K type strain sequencing project: providing services to taxonomists for standard genome sequencing and annotation.</title>
        <authorList>
            <consortium name="The Broad Institute Genomics Platform"/>
            <consortium name="The Broad Institute Genome Sequencing Center for Infectious Disease"/>
            <person name="Wu L."/>
            <person name="Ma J."/>
        </authorList>
    </citation>
    <scope>NUCLEOTIDE SEQUENCE [LARGE SCALE GENOMIC DNA]</scope>
    <source>
        <strain evidence="3 4">JCM 3380</strain>
    </source>
</reference>
<dbReference type="GO" id="GO:0008168">
    <property type="term" value="F:methyltransferase activity"/>
    <property type="evidence" value="ECO:0007669"/>
    <property type="project" value="UniProtKB-KW"/>
</dbReference>
<dbReference type="Proteomes" id="UP001500416">
    <property type="component" value="Unassembled WGS sequence"/>
</dbReference>
<keyword evidence="4" id="KW-1185">Reference proteome</keyword>
<dbReference type="PANTHER" id="PTHR43861:SF3">
    <property type="entry name" value="PUTATIVE (AFU_ORTHOLOGUE AFUA_2G14390)-RELATED"/>
    <property type="match status" value="1"/>
</dbReference>
<dbReference type="Pfam" id="PF08241">
    <property type="entry name" value="Methyltransf_11"/>
    <property type="match status" value="1"/>
</dbReference>
<dbReference type="InterPro" id="IPR029063">
    <property type="entry name" value="SAM-dependent_MTases_sf"/>
</dbReference>
<keyword evidence="1" id="KW-0808">Transferase</keyword>
<dbReference type="InterPro" id="IPR013216">
    <property type="entry name" value="Methyltransf_11"/>
</dbReference>
<dbReference type="SUPFAM" id="SSF53335">
    <property type="entry name" value="S-adenosyl-L-methionine-dependent methyltransferases"/>
    <property type="match status" value="1"/>
</dbReference>
<dbReference type="CDD" id="cd02440">
    <property type="entry name" value="AdoMet_MTases"/>
    <property type="match status" value="1"/>
</dbReference>
<dbReference type="Gene3D" id="3.40.50.150">
    <property type="entry name" value="Vaccinia Virus protein VP39"/>
    <property type="match status" value="1"/>
</dbReference>
<sequence>MTTTGYVFDNHSLHAAEQHRCLAAAHDPATFARLAQTGVRKGWRCLEVGAGGGSVAHWLALRSGSVLATDVKPDHVAPAPGLTVTRHDVVRDPLPEDEFDLVHARLVLQHLPEREAVLRKLVRALRPGGWLQLDEYDKTYGPVLLAPDDESARLYEKFLAAKERVFAEAGSDGAWGRRVAASMVAAGLVEVDPVPVVHPWRPDSPGVRLLVGLTHQLRDRLVAAGLTDDDLRRVRDVLAHPGFRACSSVFYSVRGRRPA</sequence>
<evidence type="ECO:0000259" key="2">
    <source>
        <dbReference type="Pfam" id="PF08241"/>
    </source>
</evidence>
<evidence type="ECO:0000313" key="4">
    <source>
        <dbReference type="Proteomes" id="UP001500416"/>
    </source>
</evidence>
<dbReference type="EMBL" id="BAAABU010000003">
    <property type="protein sequence ID" value="GAA0221552.1"/>
    <property type="molecule type" value="Genomic_DNA"/>
</dbReference>
<comment type="caution">
    <text evidence="3">The sequence shown here is derived from an EMBL/GenBank/DDBJ whole genome shotgun (WGS) entry which is preliminary data.</text>
</comment>
<evidence type="ECO:0000313" key="3">
    <source>
        <dbReference type="EMBL" id="GAA0221552.1"/>
    </source>
</evidence>
<dbReference type="PANTHER" id="PTHR43861">
    <property type="entry name" value="TRANS-ACONITATE 2-METHYLTRANSFERASE-RELATED"/>
    <property type="match status" value="1"/>
</dbReference>
<proteinExistence type="predicted"/>
<protein>
    <submittedName>
        <fullName evidence="3">Methyltransferase domain-containing protein</fullName>
    </submittedName>
</protein>
<organism evidence="3 4">
    <name type="scientific">Saccharothrix mutabilis subsp. mutabilis</name>
    <dbReference type="NCBI Taxonomy" id="66855"/>
    <lineage>
        <taxon>Bacteria</taxon>
        <taxon>Bacillati</taxon>
        <taxon>Actinomycetota</taxon>
        <taxon>Actinomycetes</taxon>
        <taxon>Pseudonocardiales</taxon>
        <taxon>Pseudonocardiaceae</taxon>
        <taxon>Saccharothrix</taxon>
    </lineage>
</organism>